<dbReference type="PANTHER" id="PTHR37389">
    <property type="entry name" value="NODULIN-24"/>
    <property type="match status" value="1"/>
</dbReference>
<name>A0AAN8T9P3_SOLBU</name>
<dbReference type="EMBL" id="JBANQN010000009">
    <property type="protein sequence ID" value="KAK6781306.1"/>
    <property type="molecule type" value="Genomic_DNA"/>
</dbReference>
<dbReference type="AlphaFoldDB" id="A0AAN8T9P3"/>
<comment type="caution">
    <text evidence="2">The sequence shown here is derived from an EMBL/GenBank/DDBJ whole genome shotgun (WGS) entry which is preliminary data.</text>
</comment>
<keyword evidence="1" id="KW-0472">Membrane</keyword>
<protein>
    <recommendedName>
        <fullName evidence="4">Glycine-rich protein</fullName>
    </recommendedName>
</protein>
<dbReference type="Pfam" id="PF07172">
    <property type="entry name" value="GRP"/>
    <property type="match status" value="1"/>
</dbReference>
<keyword evidence="3" id="KW-1185">Reference proteome</keyword>
<dbReference type="Proteomes" id="UP001371456">
    <property type="component" value="Unassembled WGS sequence"/>
</dbReference>
<sequence>MPPYSNLCIFHAINKDKIFICFLIFFTFNYHNTSSNSYKVFKQEKKMGLKVFVLLSLALAICVTLTSEVAARELAEGATNTVKINKSEMENEVNEAKYPGDGFSGGYGGFPGGGYGGYPGRWYGGGYPGGGYCRFGCCRRNFYGDGGCFRCCYPGEI</sequence>
<gene>
    <name evidence="2" type="ORF">RDI58_023490</name>
</gene>
<organism evidence="2 3">
    <name type="scientific">Solanum bulbocastanum</name>
    <name type="common">Wild potato</name>
    <dbReference type="NCBI Taxonomy" id="147425"/>
    <lineage>
        <taxon>Eukaryota</taxon>
        <taxon>Viridiplantae</taxon>
        <taxon>Streptophyta</taxon>
        <taxon>Embryophyta</taxon>
        <taxon>Tracheophyta</taxon>
        <taxon>Spermatophyta</taxon>
        <taxon>Magnoliopsida</taxon>
        <taxon>eudicotyledons</taxon>
        <taxon>Gunneridae</taxon>
        <taxon>Pentapetalae</taxon>
        <taxon>asterids</taxon>
        <taxon>lamiids</taxon>
        <taxon>Solanales</taxon>
        <taxon>Solanaceae</taxon>
        <taxon>Solanoideae</taxon>
        <taxon>Solaneae</taxon>
        <taxon>Solanum</taxon>
    </lineage>
</organism>
<feature type="transmembrane region" description="Helical" evidence="1">
    <location>
        <begin position="51"/>
        <end position="71"/>
    </location>
</feature>
<evidence type="ECO:0008006" key="4">
    <source>
        <dbReference type="Google" id="ProtNLM"/>
    </source>
</evidence>
<keyword evidence="1" id="KW-0812">Transmembrane</keyword>
<feature type="transmembrane region" description="Helical" evidence="1">
    <location>
        <begin position="12"/>
        <end position="30"/>
    </location>
</feature>
<evidence type="ECO:0000313" key="3">
    <source>
        <dbReference type="Proteomes" id="UP001371456"/>
    </source>
</evidence>
<keyword evidence="1" id="KW-1133">Transmembrane helix</keyword>
<evidence type="ECO:0000256" key="1">
    <source>
        <dbReference type="SAM" id="Phobius"/>
    </source>
</evidence>
<accession>A0AAN8T9P3</accession>
<dbReference type="PANTHER" id="PTHR37389:SF41">
    <property type="entry name" value="GLYCINE-RICH PROTEIN 3 SHORT ISOFORM-LIKE"/>
    <property type="match status" value="1"/>
</dbReference>
<proteinExistence type="predicted"/>
<dbReference type="InterPro" id="IPR010800">
    <property type="entry name" value="GRP"/>
</dbReference>
<evidence type="ECO:0000313" key="2">
    <source>
        <dbReference type="EMBL" id="KAK6781306.1"/>
    </source>
</evidence>
<reference evidence="2 3" key="1">
    <citation type="submission" date="2024-02" db="EMBL/GenBank/DDBJ databases">
        <title>de novo genome assembly of Solanum bulbocastanum strain 11H21.</title>
        <authorList>
            <person name="Hosaka A.J."/>
        </authorList>
    </citation>
    <scope>NUCLEOTIDE SEQUENCE [LARGE SCALE GENOMIC DNA]</scope>
    <source>
        <tissue evidence="2">Young leaves</tissue>
    </source>
</reference>